<dbReference type="AlphaFoldDB" id="A0A7M5VFP0"/>
<dbReference type="EnsemblMetazoa" id="CLYHEMT012734.1">
    <property type="protein sequence ID" value="CLYHEMP012734.1"/>
    <property type="gene ID" value="CLYHEMG012734"/>
</dbReference>
<organism evidence="2 3">
    <name type="scientific">Clytia hemisphaerica</name>
    <dbReference type="NCBI Taxonomy" id="252671"/>
    <lineage>
        <taxon>Eukaryota</taxon>
        <taxon>Metazoa</taxon>
        <taxon>Cnidaria</taxon>
        <taxon>Hydrozoa</taxon>
        <taxon>Hydroidolina</taxon>
        <taxon>Leptothecata</taxon>
        <taxon>Obeliida</taxon>
        <taxon>Clytiidae</taxon>
        <taxon>Clytia</taxon>
    </lineage>
</organism>
<dbReference type="RefSeq" id="XP_066913111.1">
    <property type="nucleotide sequence ID" value="XM_067057010.1"/>
</dbReference>
<reference evidence="2" key="1">
    <citation type="submission" date="2021-01" db="UniProtKB">
        <authorList>
            <consortium name="EnsemblMetazoa"/>
        </authorList>
    </citation>
    <scope>IDENTIFICATION</scope>
</reference>
<dbReference type="PANTHER" id="PTHR10041">
    <property type="entry name" value="COLIPASE"/>
    <property type="match status" value="1"/>
</dbReference>
<dbReference type="InterPro" id="IPR001981">
    <property type="entry name" value="Colipase"/>
</dbReference>
<dbReference type="OrthoDB" id="6433669at2759"/>
<dbReference type="GO" id="GO:0007586">
    <property type="term" value="P:digestion"/>
    <property type="evidence" value="ECO:0007669"/>
    <property type="project" value="InterPro"/>
</dbReference>
<evidence type="ECO:0000313" key="2">
    <source>
        <dbReference type="EnsemblMetazoa" id="CLYHEMP012734.1"/>
    </source>
</evidence>
<dbReference type="GO" id="GO:0005576">
    <property type="term" value="C:extracellular region"/>
    <property type="evidence" value="ECO:0007669"/>
    <property type="project" value="InterPro"/>
</dbReference>
<proteinExistence type="predicted"/>
<accession>A0A7M5VFP0</accession>
<evidence type="ECO:0000256" key="1">
    <source>
        <dbReference type="SAM" id="Phobius"/>
    </source>
</evidence>
<keyword evidence="1" id="KW-0472">Membrane</keyword>
<feature type="transmembrane region" description="Helical" evidence="1">
    <location>
        <begin position="6"/>
        <end position="25"/>
    </location>
</feature>
<dbReference type="GeneID" id="136800373"/>
<keyword evidence="3" id="KW-1185">Reference proteome</keyword>
<evidence type="ECO:0000313" key="3">
    <source>
        <dbReference type="Proteomes" id="UP000594262"/>
    </source>
</evidence>
<name>A0A7M5VFP0_9CNID</name>
<dbReference type="GO" id="GO:0016042">
    <property type="term" value="P:lipid catabolic process"/>
    <property type="evidence" value="ECO:0007669"/>
    <property type="project" value="InterPro"/>
</dbReference>
<sequence>MWRRKVLVYYLLIAYHFHILARVAFGNMLCKKQSDCQDNQCCAMVAVGKSRTGFCMPAKQLGDRCAPTFIYGKSFTCGCQRGLSCALVEVNEATNSQKHRCVKVLPDLKEKRKSNGSTSLEKEKATFTAQLIRELLSPDFLSDTLDEDEEKKAT</sequence>
<dbReference type="GO" id="GO:0008047">
    <property type="term" value="F:enzyme activator activity"/>
    <property type="evidence" value="ECO:0007669"/>
    <property type="project" value="InterPro"/>
</dbReference>
<evidence type="ECO:0008006" key="4">
    <source>
        <dbReference type="Google" id="ProtNLM"/>
    </source>
</evidence>
<dbReference type="Proteomes" id="UP000594262">
    <property type="component" value="Unplaced"/>
</dbReference>
<keyword evidence="1" id="KW-0812">Transmembrane</keyword>
<dbReference type="Gene3D" id="2.10.80.10">
    <property type="entry name" value="Lipase, subunit A"/>
    <property type="match status" value="1"/>
</dbReference>
<protein>
    <recommendedName>
        <fullName evidence="4">Prokineticin domain-containing protein</fullName>
    </recommendedName>
</protein>
<dbReference type="PANTHER" id="PTHR10041:SF5">
    <property type="entry name" value="LEUCINE-RICH COLIPASE-LIKE PROTEIN 1"/>
    <property type="match status" value="1"/>
</dbReference>
<keyword evidence="1" id="KW-1133">Transmembrane helix</keyword>